<name>A0A4Y7PR27_9AGAM</name>
<reference evidence="2 3" key="1">
    <citation type="submission" date="2018-06" db="EMBL/GenBank/DDBJ databases">
        <title>A transcriptomic atlas of mushroom development highlights an independent origin of complex multicellularity.</title>
        <authorList>
            <consortium name="DOE Joint Genome Institute"/>
            <person name="Krizsan K."/>
            <person name="Almasi E."/>
            <person name="Merenyi Z."/>
            <person name="Sahu N."/>
            <person name="Viragh M."/>
            <person name="Koszo T."/>
            <person name="Mondo S."/>
            <person name="Kiss B."/>
            <person name="Balint B."/>
            <person name="Kues U."/>
            <person name="Barry K."/>
            <person name="Hegedus J.C."/>
            <person name="Henrissat B."/>
            <person name="Johnson J."/>
            <person name="Lipzen A."/>
            <person name="Ohm R."/>
            <person name="Nagy I."/>
            <person name="Pangilinan J."/>
            <person name="Yan J."/>
            <person name="Xiong Y."/>
            <person name="Grigoriev I.V."/>
            <person name="Hibbett D.S."/>
            <person name="Nagy L.G."/>
        </authorList>
    </citation>
    <scope>NUCLEOTIDE SEQUENCE [LARGE SCALE GENOMIC DNA]</scope>
    <source>
        <strain evidence="2 3">SZMC22713</strain>
    </source>
</reference>
<evidence type="ECO:0000313" key="2">
    <source>
        <dbReference type="EMBL" id="TDL17548.1"/>
    </source>
</evidence>
<protein>
    <submittedName>
        <fullName evidence="2">Uncharacterized protein</fullName>
    </submittedName>
</protein>
<dbReference type="Proteomes" id="UP000294933">
    <property type="component" value="Unassembled WGS sequence"/>
</dbReference>
<feature type="region of interest" description="Disordered" evidence="1">
    <location>
        <begin position="110"/>
        <end position="153"/>
    </location>
</feature>
<dbReference type="AlphaFoldDB" id="A0A4Y7PR27"/>
<dbReference type="OrthoDB" id="3071736at2759"/>
<organism evidence="2 3">
    <name type="scientific">Rickenella mellea</name>
    <dbReference type="NCBI Taxonomy" id="50990"/>
    <lineage>
        <taxon>Eukaryota</taxon>
        <taxon>Fungi</taxon>
        <taxon>Dikarya</taxon>
        <taxon>Basidiomycota</taxon>
        <taxon>Agaricomycotina</taxon>
        <taxon>Agaricomycetes</taxon>
        <taxon>Hymenochaetales</taxon>
        <taxon>Rickenellaceae</taxon>
        <taxon>Rickenella</taxon>
    </lineage>
</organism>
<feature type="compositionally biased region" description="Low complexity" evidence="1">
    <location>
        <begin position="111"/>
        <end position="146"/>
    </location>
</feature>
<dbReference type="EMBL" id="ML170220">
    <property type="protein sequence ID" value="TDL17548.1"/>
    <property type="molecule type" value="Genomic_DNA"/>
</dbReference>
<dbReference type="STRING" id="50990.A0A4Y7PR27"/>
<proteinExistence type="predicted"/>
<accession>A0A4Y7PR27</accession>
<sequence length="326" mass="36861">MASPVLDVLAVREALLRDTKRGRFVHRWITDQHEAALDKHEYALDPLPSALGAPEDGHDSYEDVYKTFHQPLDAKDDMEREGVRLLLHEMRDWYVDEDERRYRDGRVFLTSSRAPSPAPSSSYSESPPDSPAMSPHIPYSSSSNYHSNHDNPDFTMSAPPGFISMRSNRPVCVDTANMPYLTTPSSPVNIAQTSYWSPPNSVRRLRTSKSVDSLRSVAKSFKSGRSLKFNVDLAKLKDLAPKTYWRKKLLIQGIPLEDEMGFESVKTWCEGFGSCRLSRQENGDIHVHFYKKSIADNVCRLNRMQVTIKGAGSVTLSHFTGRRPTA</sequence>
<dbReference type="VEuPathDB" id="FungiDB:BD410DRAFT_901417"/>
<keyword evidence="3" id="KW-1185">Reference proteome</keyword>
<evidence type="ECO:0000313" key="3">
    <source>
        <dbReference type="Proteomes" id="UP000294933"/>
    </source>
</evidence>
<evidence type="ECO:0000256" key="1">
    <source>
        <dbReference type="SAM" id="MobiDB-lite"/>
    </source>
</evidence>
<gene>
    <name evidence="2" type="ORF">BD410DRAFT_901417</name>
</gene>